<keyword evidence="4 7" id="KW-0808">Transferase</keyword>
<keyword evidence="7" id="KW-0350">Heme biosynthesis</keyword>
<evidence type="ECO:0000256" key="1">
    <source>
        <dbReference type="ARBA" id="ARBA00001933"/>
    </source>
</evidence>
<dbReference type="Pfam" id="PF00155">
    <property type="entry name" value="Aminotran_1_2"/>
    <property type="match status" value="1"/>
</dbReference>
<dbReference type="CDD" id="cd06454">
    <property type="entry name" value="KBL_like"/>
    <property type="match status" value="1"/>
</dbReference>
<name>A0A9P4VNI1_9PEZI</name>
<reference evidence="9" key="1">
    <citation type="journal article" date="2020" name="Stud. Mycol.">
        <title>101 Dothideomycetes genomes: a test case for predicting lifestyles and emergence of pathogens.</title>
        <authorList>
            <person name="Haridas S."/>
            <person name="Albert R."/>
            <person name="Binder M."/>
            <person name="Bloem J."/>
            <person name="Labutti K."/>
            <person name="Salamov A."/>
            <person name="Andreopoulos B."/>
            <person name="Baker S."/>
            <person name="Barry K."/>
            <person name="Bills G."/>
            <person name="Bluhm B."/>
            <person name="Cannon C."/>
            <person name="Castanera R."/>
            <person name="Culley D."/>
            <person name="Daum C."/>
            <person name="Ezra D."/>
            <person name="Gonzalez J."/>
            <person name="Henrissat B."/>
            <person name="Kuo A."/>
            <person name="Liang C."/>
            <person name="Lipzen A."/>
            <person name="Lutzoni F."/>
            <person name="Magnuson J."/>
            <person name="Mondo S."/>
            <person name="Nolan M."/>
            <person name="Ohm R."/>
            <person name="Pangilinan J."/>
            <person name="Park H.-J."/>
            <person name="Ramirez L."/>
            <person name="Alfaro M."/>
            <person name="Sun H."/>
            <person name="Tritt A."/>
            <person name="Yoshinaga Y."/>
            <person name="Zwiers L.-H."/>
            <person name="Turgeon B."/>
            <person name="Goodwin S."/>
            <person name="Spatafora J."/>
            <person name="Crous P."/>
            <person name="Grigoriev I."/>
        </authorList>
    </citation>
    <scope>NUCLEOTIDE SEQUENCE</scope>
    <source>
        <strain evidence="9">CBS 101060</strain>
    </source>
</reference>
<keyword evidence="5 7" id="KW-0663">Pyridoxal phosphate</keyword>
<dbReference type="FunFam" id="3.40.640.10:FF:000006">
    <property type="entry name" value="5-aminolevulinate synthase, mitochondrial"/>
    <property type="match status" value="1"/>
</dbReference>
<dbReference type="InterPro" id="IPR015422">
    <property type="entry name" value="PyrdxlP-dep_Trfase_small"/>
</dbReference>
<evidence type="ECO:0000313" key="10">
    <source>
        <dbReference type="Proteomes" id="UP000799429"/>
    </source>
</evidence>
<evidence type="ECO:0000256" key="7">
    <source>
        <dbReference type="RuleBase" id="RU910713"/>
    </source>
</evidence>
<accession>A0A9P4VNI1</accession>
<dbReference type="PANTHER" id="PTHR13693">
    <property type="entry name" value="CLASS II AMINOTRANSFERASE/8-AMINO-7-OXONONANOATE SYNTHASE"/>
    <property type="match status" value="1"/>
</dbReference>
<dbReference type="AlphaFoldDB" id="A0A9P4VNI1"/>
<comment type="similarity">
    <text evidence="3 7">Belongs to the class-II pyridoxal-phosphate-dependent aminotransferase family.</text>
</comment>
<dbReference type="InterPro" id="IPR050087">
    <property type="entry name" value="AON_synthase_class-II"/>
</dbReference>
<dbReference type="Proteomes" id="UP000799429">
    <property type="component" value="Unassembled WGS sequence"/>
</dbReference>
<keyword evidence="10" id="KW-1185">Reference proteome</keyword>
<dbReference type="EMBL" id="MU006104">
    <property type="protein sequence ID" value="KAF2836295.1"/>
    <property type="molecule type" value="Genomic_DNA"/>
</dbReference>
<comment type="caution">
    <text evidence="9">The sequence shown here is derived from an EMBL/GenBank/DDBJ whole genome shotgun (WGS) entry which is preliminary data.</text>
</comment>
<comment type="subcellular location">
    <subcellularLocation>
        <location evidence="7">Mitochondrion matrix</location>
    </subcellularLocation>
</comment>
<dbReference type="NCBIfam" id="TIGR01821">
    <property type="entry name" value="5aminolev_synth"/>
    <property type="match status" value="1"/>
</dbReference>
<dbReference type="InterPro" id="IPR010961">
    <property type="entry name" value="4pyrrol_synth_NH2levulA_synth"/>
</dbReference>
<dbReference type="InterPro" id="IPR015424">
    <property type="entry name" value="PyrdxlP-dep_Trfase"/>
</dbReference>
<dbReference type="GO" id="GO:0006782">
    <property type="term" value="P:protoporphyrinogen IX biosynthetic process"/>
    <property type="evidence" value="ECO:0007669"/>
    <property type="project" value="UniProtKB-UniRule"/>
</dbReference>
<dbReference type="Gene3D" id="3.90.1150.10">
    <property type="entry name" value="Aspartate Aminotransferase, domain 1"/>
    <property type="match status" value="1"/>
</dbReference>
<gene>
    <name evidence="9" type="ORF">M501DRAFT_997039</name>
</gene>
<comment type="catalytic activity">
    <reaction evidence="7">
        <text>succinyl-CoA + glycine + H(+) = 5-aminolevulinate + CO2 + CoA</text>
        <dbReference type="Rhea" id="RHEA:12921"/>
        <dbReference type="ChEBI" id="CHEBI:15378"/>
        <dbReference type="ChEBI" id="CHEBI:16526"/>
        <dbReference type="ChEBI" id="CHEBI:57287"/>
        <dbReference type="ChEBI" id="CHEBI:57292"/>
        <dbReference type="ChEBI" id="CHEBI:57305"/>
        <dbReference type="ChEBI" id="CHEBI:356416"/>
        <dbReference type="EC" id="2.3.1.37"/>
    </reaction>
</comment>
<dbReference type="InterPro" id="IPR015421">
    <property type="entry name" value="PyrdxlP-dep_Trfase_major"/>
</dbReference>
<dbReference type="SUPFAM" id="SSF53383">
    <property type="entry name" value="PLP-dependent transferases"/>
    <property type="match status" value="1"/>
</dbReference>
<protein>
    <recommendedName>
        <fullName evidence="7">5-aminolevulinate synthase</fullName>
        <ecNumber evidence="7">2.3.1.37</ecNumber>
    </recommendedName>
    <alternativeName>
        <fullName evidence="7">5-aminolevulinic acid synthase</fullName>
    </alternativeName>
    <alternativeName>
        <fullName evidence="7">Delta-ALA synthase</fullName>
    </alternativeName>
    <alternativeName>
        <fullName evidence="7">Delta-aminolevulinate synthase</fullName>
    </alternativeName>
</protein>
<feature type="domain" description="Aminotransferase class I/classII large" evidence="8">
    <location>
        <begin position="5"/>
        <end position="346"/>
    </location>
</feature>
<dbReference type="EC" id="2.3.1.37" evidence="7"/>
<evidence type="ECO:0000256" key="5">
    <source>
        <dbReference type="ARBA" id="ARBA00022898"/>
    </source>
</evidence>
<sequence>MGSNSKVIESMTAALQKYGACSGGSRNISGHNQFALALEQTLAHLHSKPAALYFNSGYTANDCTLSVLGRQLPDCVFLSDESNHASIIEGMRRSGSKKMIWRHNDVVDLELKLASIPKNQPKIIVFESVYSMCGTVAPIEAICDLADKYGAMTYIDEVHAVGLYGPKGAGVASHLDNSNIFTNSPGKTPLTSRLDIIAGALGKGFGTMGGYIAASTALCDTIRSLSPGFIFTTAQPPPIMAGAKAAIDHQSSNPSTRIQLHRNVRAVKAALREAGLPVLPNTSHIVPLMVGSSALCKQAADILFDEYDIYVQPINKPSVLPGEERLRISPTASHGPAQRERLVRALVEIWTRLGLPDLDSWRNHPAFVGQGSEDSFPVARNWMDDFPGVESRVSFLPGRLEETH</sequence>
<dbReference type="GO" id="GO:0005759">
    <property type="term" value="C:mitochondrial matrix"/>
    <property type="evidence" value="ECO:0007669"/>
    <property type="project" value="UniProtKB-SubCell"/>
</dbReference>
<comment type="pathway">
    <text evidence="7">Porphyrin-containing compound metabolism; protoporphyrin-IX biosynthesis; 5-aminolevulinate from glycine: step 1/1.</text>
</comment>
<dbReference type="PANTHER" id="PTHR13693:SF102">
    <property type="entry name" value="2-AMINO-3-KETOBUTYRATE COENZYME A LIGASE, MITOCHONDRIAL"/>
    <property type="match status" value="1"/>
</dbReference>
<comment type="function">
    <text evidence="2">Catalyzes the synthesis of 5-aminolevulinate (ALA) from succinyl-CoA and glycine, the first and rate-limiting step in heme biosynthesis.</text>
</comment>
<dbReference type="GO" id="GO:0003870">
    <property type="term" value="F:5-aminolevulinate synthase activity"/>
    <property type="evidence" value="ECO:0007669"/>
    <property type="project" value="UniProtKB-EC"/>
</dbReference>
<dbReference type="OrthoDB" id="10263824at2759"/>
<keyword evidence="6 7" id="KW-0012">Acyltransferase</keyword>
<evidence type="ECO:0000256" key="3">
    <source>
        <dbReference type="ARBA" id="ARBA00008392"/>
    </source>
</evidence>
<evidence type="ECO:0000259" key="8">
    <source>
        <dbReference type="Pfam" id="PF00155"/>
    </source>
</evidence>
<evidence type="ECO:0000256" key="4">
    <source>
        <dbReference type="ARBA" id="ARBA00022679"/>
    </source>
</evidence>
<organism evidence="9 10">
    <name type="scientific">Patellaria atrata CBS 101060</name>
    <dbReference type="NCBI Taxonomy" id="1346257"/>
    <lineage>
        <taxon>Eukaryota</taxon>
        <taxon>Fungi</taxon>
        <taxon>Dikarya</taxon>
        <taxon>Ascomycota</taxon>
        <taxon>Pezizomycotina</taxon>
        <taxon>Dothideomycetes</taxon>
        <taxon>Dothideomycetes incertae sedis</taxon>
        <taxon>Patellariales</taxon>
        <taxon>Patellariaceae</taxon>
        <taxon>Patellaria</taxon>
    </lineage>
</organism>
<comment type="cofactor">
    <cofactor evidence="1 7">
        <name>pyridoxal 5'-phosphate</name>
        <dbReference type="ChEBI" id="CHEBI:597326"/>
    </cofactor>
</comment>
<keyword evidence="7" id="KW-0496">Mitochondrion</keyword>
<dbReference type="InterPro" id="IPR004839">
    <property type="entry name" value="Aminotransferase_I/II_large"/>
</dbReference>
<proteinExistence type="inferred from homology"/>
<evidence type="ECO:0000313" key="9">
    <source>
        <dbReference type="EMBL" id="KAF2836295.1"/>
    </source>
</evidence>
<dbReference type="GO" id="GO:0030170">
    <property type="term" value="F:pyridoxal phosphate binding"/>
    <property type="evidence" value="ECO:0007669"/>
    <property type="project" value="UniProtKB-UniRule"/>
</dbReference>
<evidence type="ECO:0000256" key="6">
    <source>
        <dbReference type="ARBA" id="ARBA00023315"/>
    </source>
</evidence>
<evidence type="ECO:0000256" key="2">
    <source>
        <dbReference type="ARBA" id="ARBA00003076"/>
    </source>
</evidence>
<dbReference type="Gene3D" id="3.40.640.10">
    <property type="entry name" value="Type I PLP-dependent aspartate aminotransferase-like (Major domain)"/>
    <property type="match status" value="1"/>
</dbReference>